<organism evidence="2 3">
    <name type="scientific">Eleutherodactylus coqui</name>
    <name type="common">Puerto Rican coqui</name>
    <dbReference type="NCBI Taxonomy" id="57060"/>
    <lineage>
        <taxon>Eukaryota</taxon>
        <taxon>Metazoa</taxon>
        <taxon>Chordata</taxon>
        <taxon>Craniata</taxon>
        <taxon>Vertebrata</taxon>
        <taxon>Euteleostomi</taxon>
        <taxon>Amphibia</taxon>
        <taxon>Batrachia</taxon>
        <taxon>Anura</taxon>
        <taxon>Neobatrachia</taxon>
        <taxon>Hyloidea</taxon>
        <taxon>Eleutherodactylidae</taxon>
        <taxon>Eleutherodactylinae</taxon>
        <taxon>Eleutherodactylus</taxon>
        <taxon>Eleutherodactylus</taxon>
    </lineage>
</organism>
<feature type="transmembrane region" description="Helical" evidence="1">
    <location>
        <begin position="54"/>
        <end position="72"/>
    </location>
</feature>
<protein>
    <submittedName>
        <fullName evidence="2">Uncharacterized protein</fullName>
    </submittedName>
</protein>
<reference evidence="2" key="1">
    <citation type="thesis" date="2020" institute="ProQuest LLC" country="789 East Eisenhower Parkway, Ann Arbor, MI, USA">
        <title>Comparative Genomics and Chromosome Evolution.</title>
        <authorList>
            <person name="Mudd A.B."/>
        </authorList>
    </citation>
    <scope>NUCLEOTIDE SEQUENCE</scope>
    <source>
        <strain evidence="2">HN-11 Male</strain>
        <tissue evidence="2">Kidney and liver</tissue>
    </source>
</reference>
<dbReference type="Proteomes" id="UP000770717">
    <property type="component" value="Unassembled WGS sequence"/>
</dbReference>
<comment type="caution">
    <text evidence="2">The sequence shown here is derived from an EMBL/GenBank/DDBJ whole genome shotgun (WGS) entry which is preliminary data.</text>
</comment>
<accession>A0A8J6F0J3</accession>
<gene>
    <name evidence="2" type="ORF">GDO78_012738</name>
</gene>
<keyword evidence="1" id="KW-0472">Membrane</keyword>
<dbReference type="AlphaFoldDB" id="A0A8J6F0J3"/>
<keyword evidence="3" id="KW-1185">Reference proteome</keyword>
<evidence type="ECO:0000256" key="1">
    <source>
        <dbReference type="SAM" id="Phobius"/>
    </source>
</evidence>
<keyword evidence="1" id="KW-1133">Transmembrane helix</keyword>
<sequence length="73" mass="9062">MYKKRTYYFFITSSLRNCPCTKKMKTMITDTNEFFLPLIFVRNVYTRFQPRMKYNIFFWYLALLPIICLSRFS</sequence>
<name>A0A8J6F0J3_ELECQ</name>
<evidence type="ECO:0000313" key="3">
    <source>
        <dbReference type="Proteomes" id="UP000770717"/>
    </source>
</evidence>
<proteinExistence type="predicted"/>
<evidence type="ECO:0000313" key="2">
    <source>
        <dbReference type="EMBL" id="KAG9479217.1"/>
    </source>
</evidence>
<keyword evidence="1" id="KW-0812">Transmembrane</keyword>
<dbReference type="EMBL" id="WNTK01000008">
    <property type="protein sequence ID" value="KAG9479217.1"/>
    <property type="molecule type" value="Genomic_DNA"/>
</dbReference>